<evidence type="ECO:0000256" key="5">
    <source>
        <dbReference type="SAM" id="Phobius"/>
    </source>
</evidence>
<proteinExistence type="predicted"/>
<evidence type="ECO:0000313" key="7">
    <source>
        <dbReference type="Proteomes" id="UP000572817"/>
    </source>
</evidence>
<dbReference type="Gene3D" id="1.20.1250.20">
    <property type="entry name" value="MFS general substrate transporter like domains"/>
    <property type="match status" value="1"/>
</dbReference>
<dbReference type="Proteomes" id="UP000572817">
    <property type="component" value="Unassembled WGS sequence"/>
</dbReference>
<protein>
    <submittedName>
        <fullName evidence="6">Major facilitator superfamily transporter</fullName>
    </submittedName>
</protein>
<feature type="transmembrane region" description="Helical" evidence="5">
    <location>
        <begin position="166"/>
        <end position="189"/>
    </location>
</feature>
<keyword evidence="7" id="KW-1185">Reference proteome</keyword>
<evidence type="ECO:0000256" key="3">
    <source>
        <dbReference type="ARBA" id="ARBA00022989"/>
    </source>
</evidence>
<evidence type="ECO:0000313" key="6">
    <source>
        <dbReference type="EMBL" id="KAF4304436.1"/>
    </source>
</evidence>
<dbReference type="SUPFAM" id="SSF103473">
    <property type="entry name" value="MFS general substrate transporter"/>
    <property type="match status" value="1"/>
</dbReference>
<feature type="transmembrane region" description="Helical" evidence="5">
    <location>
        <begin position="120"/>
        <end position="146"/>
    </location>
</feature>
<feature type="transmembrane region" description="Helical" evidence="5">
    <location>
        <begin position="273"/>
        <end position="292"/>
    </location>
</feature>
<sequence length="350" mass="38485">MVGSFLTPMAAGVQAEAQGWRKSYLALAISLTILFFIFLLGYEETKYVPVLHGVSTNEAVTVDALSKDDDTKKTIDSQIQPLKPTMSNLDTSSQIPPNTYRQRLRWTTPTRESLRKVAYFPLYIILMPHVFYAALQYAAGVCWLVISSSIISTVFSAPPYNFTTAGIGYMNLGPFVGNLFGSFYVGLLSDKSIRWLAKKNGGYYEPEMRLYLLLPPAILMAGGQIMFGITADKGMHWIYPSIGGALFAFGLGANSDAAFTLVIDAYRPLTAEAFVGITFVRNAISIPIPFAITPWLEGMSLTNMFIVCGMMSLGISLLFIPIIIWGKRIRAALAPRYYALLERQGSLGAA</sequence>
<feature type="transmembrane region" description="Helical" evidence="5">
    <location>
        <begin position="210"/>
        <end position="231"/>
    </location>
</feature>
<keyword evidence="4 5" id="KW-0472">Membrane</keyword>
<dbReference type="InterPro" id="IPR036259">
    <property type="entry name" value="MFS_trans_sf"/>
</dbReference>
<reference evidence="6" key="1">
    <citation type="submission" date="2020-04" db="EMBL/GenBank/DDBJ databases">
        <title>Genome Assembly and Annotation of Botryosphaeria dothidea sdau 11-99, a Latent Pathogen of Apple Fruit Ring Rot in China.</title>
        <authorList>
            <person name="Yu C."/>
            <person name="Diao Y."/>
            <person name="Lu Q."/>
            <person name="Zhao J."/>
            <person name="Cui S."/>
            <person name="Peng C."/>
            <person name="He B."/>
            <person name="Liu H."/>
        </authorList>
    </citation>
    <scope>NUCLEOTIDE SEQUENCE [LARGE SCALE GENOMIC DNA]</scope>
    <source>
        <strain evidence="6">Sdau11-99</strain>
    </source>
</reference>
<feature type="transmembrane region" description="Helical" evidence="5">
    <location>
        <begin position="304"/>
        <end position="326"/>
    </location>
</feature>
<evidence type="ECO:0000256" key="2">
    <source>
        <dbReference type="ARBA" id="ARBA00022692"/>
    </source>
</evidence>
<dbReference type="PANTHER" id="PTHR23502:SF50">
    <property type="entry name" value="TRANSPORTER, PUTATIVE (AFU_ORTHOLOGUE AFUA_5G00430)-RELATED"/>
    <property type="match status" value="1"/>
</dbReference>
<dbReference type="OrthoDB" id="5215911at2759"/>
<evidence type="ECO:0000256" key="1">
    <source>
        <dbReference type="ARBA" id="ARBA00004141"/>
    </source>
</evidence>
<evidence type="ECO:0000256" key="4">
    <source>
        <dbReference type="ARBA" id="ARBA00023136"/>
    </source>
</evidence>
<comment type="caution">
    <text evidence="6">The sequence shown here is derived from an EMBL/GenBank/DDBJ whole genome shotgun (WGS) entry which is preliminary data.</text>
</comment>
<dbReference type="AlphaFoldDB" id="A0A8H4N3A7"/>
<dbReference type="EMBL" id="WWBZ02000051">
    <property type="protein sequence ID" value="KAF4304436.1"/>
    <property type="molecule type" value="Genomic_DNA"/>
</dbReference>
<feature type="transmembrane region" description="Helical" evidence="5">
    <location>
        <begin position="237"/>
        <end position="261"/>
    </location>
</feature>
<name>A0A8H4N3A7_9PEZI</name>
<feature type="transmembrane region" description="Helical" evidence="5">
    <location>
        <begin position="25"/>
        <end position="42"/>
    </location>
</feature>
<accession>A0A8H4N3A7</accession>
<dbReference type="PANTHER" id="PTHR23502">
    <property type="entry name" value="MAJOR FACILITATOR SUPERFAMILY"/>
    <property type="match status" value="1"/>
</dbReference>
<gene>
    <name evidence="6" type="ORF">GTA08_BOTSDO08270</name>
</gene>
<dbReference type="GO" id="GO:0022857">
    <property type="term" value="F:transmembrane transporter activity"/>
    <property type="evidence" value="ECO:0007669"/>
    <property type="project" value="TreeGrafter"/>
</dbReference>
<organism evidence="6 7">
    <name type="scientific">Botryosphaeria dothidea</name>
    <dbReference type="NCBI Taxonomy" id="55169"/>
    <lineage>
        <taxon>Eukaryota</taxon>
        <taxon>Fungi</taxon>
        <taxon>Dikarya</taxon>
        <taxon>Ascomycota</taxon>
        <taxon>Pezizomycotina</taxon>
        <taxon>Dothideomycetes</taxon>
        <taxon>Dothideomycetes incertae sedis</taxon>
        <taxon>Botryosphaeriales</taxon>
        <taxon>Botryosphaeriaceae</taxon>
        <taxon>Botryosphaeria</taxon>
    </lineage>
</organism>
<keyword evidence="2 5" id="KW-0812">Transmembrane</keyword>
<keyword evidence="3 5" id="KW-1133">Transmembrane helix</keyword>
<comment type="subcellular location">
    <subcellularLocation>
        <location evidence="1">Membrane</location>
        <topology evidence="1">Multi-pass membrane protein</topology>
    </subcellularLocation>
</comment>
<dbReference type="GO" id="GO:0005886">
    <property type="term" value="C:plasma membrane"/>
    <property type="evidence" value="ECO:0007669"/>
    <property type="project" value="TreeGrafter"/>
</dbReference>